<evidence type="ECO:0000313" key="2">
    <source>
        <dbReference type="Proteomes" id="UP000019666"/>
    </source>
</evidence>
<proteinExistence type="predicted"/>
<reference evidence="1 2" key="1">
    <citation type="submission" date="2013-02" db="EMBL/GenBank/DDBJ databases">
        <authorList>
            <person name="Fiebig A."/>
            <person name="Goeker M."/>
            <person name="Klenk H.-P.P."/>
        </authorList>
    </citation>
    <scope>NUCLEOTIDE SEQUENCE [LARGE SCALE GENOMIC DNA]</scope>
    <source>
        <strain evidence="1 2">DSM 19309</strain>
    </source>
</reference>
<dbReference type="STRING" id="442562.Rumeso_01370"/>
<name>A0A017HRW4_9RHOB</name>
<dbReference type="EMBL" id="AOSK01000036">
    <property type="protein sequence ID" value="EYD77111.1"/>
    <property type="molecule type" value="Genomic_DNA"/>
</dbReference>
<accession>A0A017HRW4</accession>
<evidence type="ECO:0000313" key="1">
    <source>
        <dbReference type="EMBL" id="EYD77111.1"/>
    </source>
</evidence>
<organism evidence="1 2">
    <name type="scientific">Rubellimicrobium mesophilum DSM 19309</name>
    <dbReference type="NCBI Taxonomy" id="442562"/>
    <lineage>
        <taxon>Bacteria</taxon>
        <taxon>Pseudomonadati</taxon>
        <taxon>Pseudomonadota</taxon>
        <taxon>Alphaproteobacteria</taxon>
        <taxon>Rhodobacterales</taxon>
        <taxon>Roseobacteraceae</taxon>
        <taxon>Rubellimicrobium</taxon>
    </lineage>
</organism>
<gene>
    <name evidence="1" type="ORF">Rumeso_01370</name>
</gene>
<dbReference type="AlphaFoldDB" id="A0A017HRW4"/>
<dbReference type="Proteomes" id="UP000019666">
    <property type="component" value="Unassembled WGS sequence"/>
</dbReference>
<sequence length="117" mass="13598">MGEYRDVDGTMTLITWDQVIREMEVEAAFQRTLKPRDPRHKSMVEVDRELGYVSVFWGGYSYDIAIERITSPDDLLWWIVHLAEKGWEHTTPERIALLIAIVVDVKGWPAWGHSGTR</sequence>
<dbReference type="HOGENOM" id="CLU_2083123_0_0_5"/>
<keyword evidence="2" id="KW-1185">Reference proteome</keyword>
<dbReference type="RefSeq" id="WP_037279587.1">
    <property type="nucleotide sequence ID" value="NZ_KK088562.1"/>
</dbReference>
<comment type="caution">
    <text evidence="1">The sequence shown here is derived from an EMBL/GenBank/DDBJ whole genome shotgun (WGS) entry which is preliminary data.</text>
</comment>
<protein>
    <submittedName>
        <fullName evidence="1">Uncharacterized protein</fullName>
    </submittedName>
</protein>